<gene>
    <name evidence="1" type="ORF">G7071_07215</name>
</gene>
<organism evidence="1 2">
    <name type="scientific">Nocardioides piscis</name>
    <dbReference type="NCBI Taxonomy" id="2714938"/>
    <lineage>
        <taxon>Bacteria</taxon>
        <taxon>Bacillati</taxon>
        <taxon>Actinomycetota</taxon>
        <taxon>Actinomycetes</taxon>
        <taxon>Propionibacteriales</taxon>
        <taxon>Nocardioidaceae</taxon>
        <taxon>Nocardioides</taxon>
    </lineage>
</organism>
<dbReference type="GO" id="GO:0016740">
    <property type="term" value="F:transferase activity"/>
    <property type="evidence" value="ECO:0007669"/>
    <property type="project" value="UniProtKB-KW"/>
</dbReference>
<dbReference type="AlphaFoldDB" id="A0A6G7YEU6"/>
<dbReference type="Gene3D" id="3.40.630.30">
    <property type="match status" value="1"/>
</dbReference>
<dbReference type="SUPFAM" id="SSF55729">
    <property type="entry name" value="Acyl-CoA N-acyltransferases (Nat)"/>
    <property type="match status" value="1"/>
</dbReference>
<proteinExistence type="predicted"/>
<evidence type="ECO:0000313" key="2">
    <source>
        <dbReference type="Proteomes" id="UP000502035"/>
    </source>
</evidence>
<dbReference type="Pfam" id="PF13527">
    <property type="entry name" value="Acetyltransf_9"/>
    <property type="match status" value="1"/>
</dbReference>
<sequence>MDESNFVDLNTLKAAVYQAGSPEPLERFFSGGEELRTIGYLAYDAADMACAYYGIFPMHVTRGSSRKLAAQSGSTMTHPHHQGRGLFKTLAAQTFATARQSQIEFVFGFPNRNSYPGFVRSLGWEHRRTMTNYLIPVRTLPFNMARRHSSGVTAWQAKVLRKRSDVFSPTEIQAPHYSSGRGGAVRDAAYLHLRKSGLYAISGLNWACYFKIGRWMEVGDLIATSDSIDDALSELKGLAGQLGTSLISVHTAPGSHLDRLLWLRARAKTGLPYCHLSLNSPEDPDNYDFARIDYDTY</sequence>
<protein>
    <submittedName>
        <fullName evidence="1">GNAT family N-acetyltransferase</fullName>
    </submittedName>
</protein>
<reference evidence="1 2" key="1">
    <citation type="submission" date="2020-03" db="EMBL/GenBank/DDBJ databases">
        <title>Nocardioides sp. nov., isolated from fish.</title>
        <authorList>
            <person name="Hyun D.-W."/>
            <person name="Bae J.-W."/>
        </authorList>
    </citation>
    <scope>NUCLEOTIDE SEQUENCE [LARGE SCALE GENOMIC DNA]</scope>
    <source>
        <strain evidence="1 2">HDW12A</strain>
    </source>
</reference>
<dbReference type="Proteomes" id="UP000502035">
    <property type="component" value="Chromosome"/>
</dbReference>
<dbReference type="KEGG" id="npi:G7071_07215"/>
<keyword evidence="1" id="KW-0808">Transferase</keyword>
<dbReference type="EMBL" id="CP049866">
    <property type="protein sequence ID" value="QIK75249.1"/>
    <property type="molecule type" value="Genomic_DNA"/>
</dbReference>
<dbReference type="RefSeq" id="WP_166316726.1">
    <property type="nucleotide sequence ID" value="NZ_CP049866.1"/>
</dbReference>
<accession>A0A6G7YEU6</accession>
<name>A0A6G7YEU6_9ACTN</name>
<keyword evidence="2" id="KW-1185">Reference proteome</keyword>
<dbReference type="InterPro" id="IPR016181">
    <property type="entry name" value="Acyl_CoA_acyltransferase"/>
</dbReference>
<evidence type="ECO:0000313" key="1">
    <source>
        <dbReference type="EMBL" id="QIK75249.1"/>
    </source>
</evidence>